<accession>A0ABV6ZWU3</accession>
<keyword evidence="2" id="KW-1185">Reference proteome</keyword>
<dbReference type="Proteomes" id="UP001595379">
    <property type="component" value="Unassembled WGS sequence"/>
</dbReference>
<evidence type="ECO:0000313" key="2">
    <source>
        <dbReference type="Proteomes" id="UP001595379"/>
    </source>
</evidence>
<gene>
    <name evidence="1" type="ORF">ACFOOR_07110</name>
</gene>
<protein>
    <submittedName>
        <fullName evidence="1">Uncharacterized protein</fullName>
    </submittedName>
</protein>
<name>A0ABV6ZWU3_9PROT</name>
<reference evidence="2" key="1">
    <citation type="journal article" date="2019" name="Int. J. Syst. Evol. Microbiol.">
        <title>The Global Catalogue of Microorganisms (GCM) 10K type strain sequencing project: providing services to taxonomists for standard genome sequencing and annotation.</title>
        <authorList>
            <consortium name="The Broad Institute Genomics Platform"/>
            <consortium name="The Broad Institute Genome Sequencing Center for Infectious Disease"/>
            <person name="Wu L."/>
            <person name="Ma J."/>
        </authorList>
    </citation>
    <scope>NUCLEOTIDE SEQUENCE [LARGE SCALE GENOMIC DNA]</scope>
    <source>
        <strain evidence="2">KCTC 52487</strain>
    </source>
</reference>
<evidence type="ECO:0000313" key="1">
    <source>
        <dbReference type="EMBL" id="MFC2925871.1"/>
    </source>
</evidence>
<dbReference type="RefSeq" id="WP_343164939.1">
    <property type="nucleotide sequence ID" value="NZ_JBHRSV010000012.1"/>
</dbReference>
<dbReference type="EMBL" id="JBHRSV010000012">
    <property type="protein sequence ID" value="MFC2925871.1"/>
    <property type="molecule type" value="Genomic_DNA"/>
</dbReference>
<organism evidence="1 2">
    <name type="scientific">Hyphobacterium vulgare</name>
    <dbReference type="NCBI Taxonomy" id="1736751"/>
    <lineage>
        <taxon>Bacteria</taxon>
        <taxon>Pseudomonadati</taxon>
        <taxon>Pseudomonadota</taxon>
        <taxon>Alphaproteobacteria</taxon>
        <taxon>Maricaulales</taxon>
        <taxon>Maricaulaceae</taxon>
        <taxon>Hyphobacterium</taxon>
    </lineage>
</organism>
<comment type="caution">
    <text evidence="1">The sequence shown here is derived from an EMBL/GenBank/DDBJ whole genome shotgun (WGS) entry which is preliminary data.</text>
</comment>
<sequence>MLLLFLAALVSQEITELPFNAPPPPEDCRTEAMCAEAEAIVKPPVPEPDAGPASPLDEPNIARCRVEYGGENPEIGGPRSLRATCSADAEEADLLQATADAALERVSVRGIDRHQYVELARDIRFRFDPDTRSYSAIPGQDFIRGIPAIPPRIMARGDSYACSFGIEVDGDGSPDDHELTCLVEGERRYVFMGDAQRSVRNAIRATRFVPTGESYCHADRYAIEIDGYGPQAYIDQLPRYCEAEE</sequence>
<proteinExistence type="predicted"/>